<dbReference type="CDD" id="cd01558">
    <property type="entry name" value="D-AAT_like"/>
    <property type="match status" value="1"/>
</dbReference>
<dbReference type="GO" id="GO:0008696">
    <property type="term" value="F:4-amino-4-deoxychorismate lyase activity"/>
    <property type="evidence" value="ECO:0007669"/>
    <property type="project" value="UniProtKB-EC"/>
</dbReference>
<evidence type="ECO:0000256" key="2">
    <source>
        <dbReference type="ARBA" id="ARBA00009320"/>
    </source>
</evidence>
<dbReference type="Gene3D" id="3.30.470.10">
    <property type="match status" value="1"/>
</dbReference>
<dbReference type="PANTHER" id="PTHR42743">
    <property type="entry name" value="AMINO-ACID AMINOTRANSFERASE"/>
    <property type="match status" value="1"/>
</dbReference>
<dbReference type="AlphaFoldDB" id="A0A370DQ81"/>
<dbReference type="InterPro" id="IPR043131">
    <property type="entry name" value="BCAT-like_N"/>
</dbReference>
<sequence>MTKVYLNGEFLPLEEARISVLDRGFLFGDGVYEVIPAYGGRLFRLEQHLDRLDRSLQGIRLAVSISHHDWRDILQSLLPTGEMGDQAVYLQVTRGVAPKRDHSFPVVATPTVFAMAFPVVPPEPGQAELGVAAVTLPDTRWLRCNIKAITLLANVLLRQQAVDEGAAEAILIRDGVAHEGTASNLFVVKDGVITTPPDGPELLPGITRDLVVELAGLHNLPLIQAPIAESRLFEADELWITSSTKEIVPVISLNEGPVGEGVAGPVWRRVWALFQAYKQQIRAGLVD</sequence>
<evidence type="ECO:0000256" key="1">
    <source>
        <dbReference type="ARBA" id="ARBA00001933"/>
    </source>
</evidence>
<dbReference type="Gene3D" id="3.20.10.10">
    <property type="entry name" value="D-amino Acid Aminotransferase, subunit A, domain 2"/>
    <property type="match status" value="1"/>
</dbReference>
<dbReference type="GO" id="GO:0008483">
    <property type="term" value="F:transaminase activity"/>
    <property type="evidence" value="ECO:0007669"/>
    <property type="project" value="UniProtKB-KW"/>
</dbReference>
<dbReference type="GO" id="GO:0008652">
    <property type="term" value="P:amino acid biosynthetic process"/>
    <property type="evidence" value="ECO:0007669"/>
    <property type="project" value="UniProtKB-ARBA"/>
</dbReference>
<dbReference type="InterPro" id="IPR001544">
    <property type="entry name" value="Aminotrans_IV"/>
</dbReference>
<dbReference type="InterPro" id="IPR050571">
    <property type="entry name" value="Class-IV_PLP-Dep_Aminotrnsfr"/>
</dbReference>
<evidence type="ECO:0000256" key="7">
    <source>
        <dbReference type="ARBA" id="ARBA00049529"/>
    </source>
</evidence>
<dbReference type="Pfam" id="PF01063">
    <property type="entry name" value="Aminotran_4"/>
    <property type="match status" value="1"/>
</dbReference>
<evidence type="ECO:0000256" key="4">
    <source>
        <dbReference type="ARBA" id="ARBA00022909"/>
    </source>
</evidence>
<evidence type="ECO:0000256" key="8">
    <source>
        <dbReference type="ARBA" id="ARBA00054027"/>
    </source>
</evidence>
<evidence type="ECO:0000256" key="9">
    <source>
        <dbReference type="ARBA" id="ARBA00069174"/>
    </source>
</evidence>
<dbReference type="InterPro" id="IPR036038">
    <property type="entry name" value="Aminotransferase-like"/>
</dbReference>
<dbReference type="PROSITE" id="PS00770">
    <property type="entry name" value="AA_TRANSFER_CLASS_4"/>
    <property type="match status" value="1"/>
</dbReference>
<reference evidence="13 14" key="1">
    <citation type="journal article" date="2018" name="ISME J.">
        <title>Endosymbiont genomes yield clues of tubeworm success.</title>
        <authorList>
            <person name="Li Y."/>
            <person name="Liles M.R."/>
            <person name="Halanych K.M."/>
        </authorList>
    </citation>
    <scope>NUCLEOTIDE SEQUENCE [LARGE SCALE GENOMIC DNA]</scope>
    <source>
        <strain evidence="13">A1462</strain>
    </source>
</reference>
<gene>
    <name evidence="13" type="ORF">DIZ78_06280</name>
</gene>
<evidence type="ECO:0000256" key="12">
    <source>
        <dbReference type="RuleBase" id="RU004516"/>
    </source>
</evidence>
<evidence type="ECO:0000256" key="10">
    <source>
        <dbReference type="ARBA" id="ARBA00080135"/>
    </source>
</evidence>
<evidence type="ECO:0000313" key="14">
    <source>
        <dbReference type="Proteomes" id="UP000254771"/>
    </source>
</evidence>
<protein>
    <recommendedName>
        <fullName evidence="9">Aminodeoxychorismate lyase</fullName>
        <ecNumber evidence="6">4.1.3.38</ecNumber>
    </recommendedName>
    <alternativeName>
        <fullName evidence="10">4-amino-4-deoxychorismate lyase</fullName>
    </alternativeName>
</protein>
<dbReference type="EC" id="4.1.3.38" evidence="6"/>
<evidence type="ECO:0000256" key="6">
    <source>
        <dbReference type="ARBA" id="ARBA00035676"/>
    </source>
</evidence>
<accession>A0A370DQ81</accession>
<comment type="caution">
    <text evidence="13">The sequence shown here is derived from an EMBL/GenBank/DDBJ whole genome shotgun (WGS) entry which is preliminary data.</text>
</comment>
<keyword evidence="13" id="KW-0032">Aminotransferase</keyword>
<evidence type="ECO:0000256" key="11">
    <source>
        <dbReference type="RuleBase" id="RU004106"/>
    </source>
</evidence>
<comment type="pathway">
    <text evidence="5">Cofactor biosynthesis; tetrahydrofolate biosynthesis; 4-aminobenzoate from chorismate: step 2/2.</text>
</comment>
<evidence type="ECO:0000313" key="13">
    <source>
        <dbReference type="EMBL" id="RDH87091.1"/>
    </source>
</evidence>
<dbReference type="GO" id="GO:0005829">
    <property type="term" value="C:cytosol"/>
    <property type="evidence" value="ECO:0007669"/>
    <property type="project" value="TreeGrafter"/>
</dbReference>
<keyword evidence="3 12" id="KW-0663">Pyridoxal phosphate</keyword>
<dbReference type="SUPFAM" id="SSF56752">
    <property type="entry name" value="D-aminoacid aminotransferase-like PLP-dependent enzymes"/>
    <property type="match status" value="1"/>
</dbReference>
<dbReference type="Proteomes" id="UP000254771">
    <property type="component" value="Unassembled WGS sequence"/>
</dbReference>
<dbReference type="PANTHER" id="PTHR42743:SF10">
    <property type="entry name" value="D-ALANINE AMINOTRANSFERASE"/>
    <property type="match status" value="1"/>
</dbReference>
<name>A0A370DQ81_9GAMM</name>
<dbReference type="GO" id="GO:0046656">
    <property type="term" value="P:folic acid biosynthetic process"/>
    <property type="evidence" value="ECO:0007669"/>
    <property type="project" value="UniProtKB-KW"/>
</dbReference>
<keyword evidence="4" id="KW-0289">Folate biosynthesis</keyword>
<comment type="catalytic activity">
    <reaction evidence="7">
        <text>4-amino-4-deoxychorismate = 4-aminobenzoate + pyruvate + H(+)</text>
        <dbReference type="Rhea" id="RHEA:16201"/>
        <dbReference type="ChEBI" id="CHEBI:15361"/>
        <dbReference type="ChEBI" id="CHEBI:15378"/>
        <dbReference type="ChEBI" id="CHEBI:17836"/>
        <dbReference type="ChEBI" id="CHEBI:58406"/>
        <dbReference type="EC" id="4.1.3.38"/>
    </reaction>
</comment>
<comment type="function">
    <text evidence="8">Involved in the biosynthesis of p-aminobenzoate (PABA), a precursor of tetrahydrofolate. Converts 4-amino-4-deoxychorismate into 4-aminobenzoate (PABA) and pyruvate.</text>
</comment>
<comment type="similarity">
    <text evidence="2 11">Belongs to the class-IV pyridoxal-phosphate-dependent aminotransferase family.</text>
</comment>
<keyword evidence="14" id="KW-1185">Reference proteome</keyword>
<proteinExistence type="inferred from homology"/>
<organism evidence="13 14">
    <name type="scientific">endosymbiont of Escarpia spicata</name>
    <dbReference type="NCBI Taxonomy" id="2200908"/>
    <lineage>
        <taxon>Bacteria</taxon>
        <taxon>Pseudomonadati</taxon>
        <taxon>Pseudomonadota</taxon>
        <taxon>Gammaproteobacteria</taxon>
        <taxon>sulfur-oxidizing symbionts</taxon>
    </lineage>
</organism>
<comment type="cofactor">
    <cofactor evidence="1 12">
        <name>pyridoxal 5'-phosphate</name>
        <dbReference type="ChEBI" id="CHEBI:597326"/>
    </cofactor>
</comment>
<evidence type="ECO:0000256" key="3">
    <source>
        <dbReference type="ARBA" id="ARBA00022898"/>
    </source>
</evidence>
<evidence type="ECO:0000256" key="5">
    <source>
        <dbReference type="ARBA" id="ARBA00035633"/>
    </source>
</evidence>
<keyword evidence="13" id="KW-0808">Transferase</keyword>
<dbReference type="InterPro" id="IPR018300">
    <property type="entry name" value="Aminotrans_IV_CS"/>
</dbReference>
<dbReference type="EMBL" id="QFXE01000007">
    <property type="protein sequence ID" value="RDH87091.1"/>
    <property type="molecule type" value="Genomic_DNA"/>
</dbReference>
<dbReference type="InterPro" id="IPR043132">
    <property type="entry name" value="BCAT-like_C"/>
</dbReference>
<dbReference type="FunFam" id="3.20.10.10:FF:000002">
    <property type="entry name" value="D-alanine aminotransferase"/>
    <property type="match status" value="1"/>
</dbReference>